<gene>
    <name evidence="2" type="ORF">BP00DRAFT_88159</name>
</gene>
<evidence type="ECO:0000313" key="3">
    <source>
        <dbReference type="Proteomes" id="UP000248817"/>
    </source>
</evidence>
<feature type="compositionally biased region" description="Low complexity" evidence="1">
    <location>
        <begin position="14"/>
        <end position="24"/>
    </location>
</feature>
<name>A0A2V5IYV2_9EURO</name>
<feature type="region of interest" description="Disordered" evidence="1">
    <location>
        <begin position="1"/>
        <end position="24"/>
    </location>
</feature>
<proteinExistence type="predicted"/>
<protein>
    <submittedName>
        <fullName evidence="2">Uncharacterized protein</fullName>
    </submittedName>
</protein>
<evidence type="ECO:0000313" key="2">
    <source>
        <dbReference type="EMBL" id="PYI25696.1"/>
    </source>
</evidence>
<sequence length="116" mass="12917">MGRRQTGPERLRSSESGSRSGVTVRRLWRHPQYLGVLSIFCTSTTSHLISCTSHQPLTPGSTSSQLSSPRQPSSTTSYQPSPPSTHYNTFEKRTATLAKQRSWGIPPDPPLFFSQR</sequence>
<keyword evidence="3" id="KW-1185">Reference proteome</keyword>
<dbReference type="EMBL" id="KZ825630">
    <property type="protein sequence ID" value="PYI25696.1"/>
    <property type="molecule type" value="Genomic_DNA"/>
</dbReference>
<dbReference type="Proteomes" id="UP000248817">
    <property type="component" value="Unassembled WGS sequence"/>
</dbReference>
<feature type="region of interest" description="Disordered" evidence="1">
    <location>
        <begin position="51"/>
        <end position="93"/>
    </location>
</feature>
<evidence type="ECO:0000256" key="1">
    <source>
        <dbReference type="SAM" id="MobiDB-lite"/>
    </source>
</evidence>
<feature type="compositionally biased region" description="Basic and acidic residues" evidence="1">
    <location>
        <begin position="1"/>
        <end position="13"/>
    </location>
</feature>
<organism evidence="2 3">
    <name type="scientific">Aspergillus indologenus CBS 114.80</name>
    <dbReference type="NCBI Taxonomy" id="1450541"/>
    <lineage>
        <taxon>Eukaryota</taxon>
        <taxon>Fungi</taxon>
        <taxon>Dikarya</taxon>
        <taxon>Ascomycota</taxon>
        <taxon>Pezizomycotina</taxon>
        <taxon>Eurotiomycetes</taxon>
        <taxon>Eurotiomycetidae</taxon>
        <taxon>Eurotiales</taxon>
        <taxon>Aspergillaceae</taxon>
        <taxon>Aspergillus</taxon>
        <taxon>Aspergillus subgen. Circumdati</taxon>
    </lineage>
</organism>
<accession>A0A2V5IYV2</accession>
<feature type="compositionally biased region" description="Low complexity" evidence="1">
    <location>
        <begin position="56"/>
        <end position="79"/>
    </location>
</feature>
<dbReference type="AlphaFoldDB" id="A0A2V5IYV2"/>
<reference evidence="2 3" key="1">
    <citation type="submission" date="2018-02" db="EMBL/GenBank/DDBJ databases">
        <title>The genomes of Aspergillus section Nigri reveals drivers in fungal speciation.</title>
        <authorList>
            <consortium name="DOE Joint Genome Institute"/>
            <person name="Vesth T.C."/>
            <person name="Nybo J."/>
            <person name="Theobald S."/>
            <person name="Brandl J."/>
            <person name="Frisvad J.C."/>
            <person name="Nielsen K.F."/>
            <person name="Lyhne E.K."/>
            <person name="Kogle M.E."/>
            <person name="Kuo A."/>
            <person name="Riley R."/>
            <person name="Clum A."/>
            <person name="Nolan M."/>
            <person name="Lipzen A."/>
            <person name="Salamov A."/>
            <person name="Henrissat B."/>
            <person name="Wiebenga A."/>
            <person name="De vries R.P."/>
            <person name="Grigoriev I.V."/>
            <person name="Mortensen U.H."/>
            <person name="Andersen M.R."/>
            <person name="Baker S.E."/>
        </authorList>
    </citation>
    <scope>NUCLEOTIDE SEQUENCE [LARGE SCALE GENOMIC DNA]</scope>
    <source>
        <strain evidence="2 3">CBS 114.80</strain>
    </source>
</reference>